<sequence>MKIAVEVNKRCNFARGQGVKLTSGEPVPLQHLTLQKSLDQMDDAVPHCSASSTANLNLIPVLKKSQLAVQPNSCRLVWTFS</sequence>
<dbReference type="EMBL" id="VSRR010001331">
    <property type="protein sequence ID" value="MPC24445.1"/>
    <property type="molecule type" value="Genomic_DNA"/>
</dbReference>
<name>A0A5B7DT37_PORTR</name>
<proteinExistence type="predicted"/>
<accession>A0A5B7DT37</accession>
<dbReference type="Proteomes" id="UP000324222">
    <property type="component" value="Unassembled WGS sequence"/>
</dbReference>
<organism evidence="1 2">
    <name type="scientific">Portunus trituberculatus</name>
    <name type="common">Swimming crab</name>
    <name type="synonym">Neptunus trituberculatus</name>
    <dbReference type="NCBI Taxonomy" id="210409"/>
    <lineage>
        <taxon>Eukaryota</taxon>
        <taxon>Metazoa</taxon>
        <taxon>Ecdysozoa</taxon>
        <taxon>Arthropoda</taxon>
        <taxon>Crustacea</taxon>
        <taxon>Multicrustacea</taxon>
        <taxon>Malacostraca</taxon>
        <taxon>Eumalacostraca</taxon>
        <taxon>Eucarida</taxon>
        <taxon>Decapoda</taxon>
        <taxon>Pleocyemata</taxon>
        <taxon>Brachyura</taxon>
        <taxon>Eubrachyura</taxon>
        <taxon>Portunoidea</taxon>
        <taxon>Portunidae</taxon>
        <taxon>Portuninae</taxon>
        <taxon>Portunus</taxon>
    </lineage>
</organism>
<comment type="caution">
    <text evidence="1">The sequence shown here is derived from an EMBL/GenBank/DDBJ whole genome shotgun (WGS) entry which is preliminary data.</text>
</comment>
<dbReference type="AlphaFoldDB" id="A0A5B7DT37"/>
<protein>
    <submittedName>
        <fullName evidence="1">Uncharacterized protein</fullName>
    </submittedName>
</protein>
<reference evidence="1 2" key="1">
    <citation type="submission" date="2019-05" db="EMBL/GenBank/DDBJ databases">
        <title>Another draft genome of Portunus trituberculatus and its Hox gene families provides insights of decapod evolution.</title>
        <authorList>
            <person name="Jeong J.-H."/>
            <person name="Song I."/>
            <person name="Kim S."/>
            <person name="Choi T."/>
            <person name="Kim D."/>
            <person name="Ryu S."/>
            <person name="Kim W."/>
        </authorList>
    </citation>
    <scope>NUCLEOTIDE SEQUENCE [LARGE SCALE GENOMIC DNA]</scope>
    <source>
        <tissue evidence="1">Muscle</tissue>
    </source>
</reference>
<evidence type="ECO:0000313" key="2">
    <source>
        <dbReference type="Proteomes" id="UP000324222"/>
    </source>
</evidence>
<keyword evidence="2" id="KW-1185">Reference proteome</keyword>
<gene>
    <name evidence="1" type="ORF">E2C01_017526</name>
</gene>
<evidence type="ECO:0000313" key="1">
    <source>
        <dbReference type="EMBL" id="MPC24445.1"/>
    </source>
</evidence>